<dbReference type="Pfam" id="PF00702">
    <property type="entry name" value="Hydrolase"/>
    <property type="match status" value="1"/>
</dbReference>
<accession>A0A4Y7T130</accession>
<dbReference type="NCBIfam" id="TIGR01493">
    <property type="entry name" value="HAD-SF-IA-v2"/>
    <property type="match status" value="1"/>
</dbReference>
<dbReference type="GO" id="GO:0016791">
    <property type="term" value="F:phosphatase activity"/>
    <property type="evidence" value="ECO:0007669"/>
    <property type="project" value="UniProtKB-ARBA"/>
</dbReference>
<dbReference type="InterPro" id="IPR036412">
    <property type="entry name" value="HAD-like_sf"/>
</dbReference>
<comment type="caution">
    <text evidence="3">The sequence shown here is derived from an EMBL/GenBank/DDBJ whole genome shotgun (WGS) entry which is preliminary data.</text>
</comment>
<dbReference type="InterPro" id="IPR006328">
    <property type="entry name" value="2-HAD"/>
</dbReference>
<comment type="similarity">
    <text evidence="1">Belongs to the HAD-like hydrolase superfamily. S-2-haloalkanoic acid dehalogenase family.</text>
</comment>
<dbReference type="SFLD" id="SFLDS00003">
    <property type="entry name" value="Haloacid_Dehalogenase"/>
    <property type="match status" value="1"/>
</dbReference>
<reference evidence="3 4" key="1">
    <citation type="journal article" date="2019" name="Nat. Ecol. Evol.">
        <title>Megaphylogeny resolves global patterns of mushroom evolution.</title>
        <authorList>
            <person name="Varga T."/>
            <person name="Krizsan K."/>
            <person name="Foldi C."/>
            <person name="Dima B."/>
            <person name="Sanchez-Garcia M."/>
            <person name="Sanchez-Ramirez S."/>
            <person name="Szollosi G.J."/>
            <person name="Szarkandi J.G."/>
            <person name="Papp V."/>
            <person name="Albert L."/>
            <person name="Andreopoulos W."/>
            <person name="Angelini C."/>
            <person name="Antonin V."/>
            <person name="Barry K.W."/>
            <person name="Bougher N.L."/>
            <person name="Buchanan P."/>
            <person name="Buyck B."/>
            <person name="Bense V."/>
            <person name="Catcheside P."/>
            <person name="Chovatia M."/>
            <person name="Cooper J."/>
            <person name="Damon W."/>
            <person name="Desjardin D."/>
            <person name="Finy P."/>
            <person name="Geml J."/>
            <person name="Haridas S."/>
            <person name="Hughes K."/>
            <person name="Justo A."/>
            <person name="Karasinski D."/>
            <person name="Kautmanova I."/>
            <person name="Kiss B."/>
            <person name="Kocsube S."/>
            <person name="Kotiranta H."/>
            <person name="LaButti K.M."/>
            <person name="Lechner B.E."/>
            <person name="Liimatainen K."/>
            <person name="Lipzen A."/>
            <person name="Lukacs Z."/>
            <person name="Mihaltcheva S."/>
            <person name="Morgado L.N."/>
            <person name="Niskanen T."/>
            <person name="Noordeloos M.E."/>
            <person name="Ohm R.A."/>
            <person name="Ortiz-Santana B."/>
            <person name="Ovrebo C."/>
            <person name="Racz N."/>
            <person name="Riley R."/>
            <person name="Savchenko A."/>
            <person name="Shiryaev A."/>
            <person name="Soop K."/>
            <person name="Spirin V."/>
            <person name="Szebenyi C."/>
            <person name="Tomsovsky M."/>
            <person name="Tulloss R.E."/>
            <person name="Uehling J."/>
            <person name="Grigoriev I.V."/>
            <person name="Vagvolgyi C."/>
            <person name="Papp T."/>
            <person name="Martin F.M."/>
            <person name="Miettinen O."/>
            <person name="Hibbett D.S."/>
            <person name="Nagy L.G."/>
        </authorList>
    </citation>
    <scope>NUCLEOTIDE SEQUENCE [LARGE SCALE GENOMIC DNA]</scope>
    <source>
        <strain evidence="3 4">FP101781</strain>
    </source>
</reference>
<dbReference type="AlphaFoldDB" id="A0A4Y7T130"/>
<dbReference type="EMBL" id="QPFP01000036">
    <property type="protein sequence ID" value="TEB27863.1"/>
    <property type="molecule type" value="Genomic_DNA"/>
</dbReference>
<dbReference type="PANTHER" id="PTHR43316:SF3">
    <property type="entry name" value="HALOACID DEHALOGENASE, TYPE II (AFU_ORTHOLOGUE AFUA_2G07750)-RELATED"/>
    <property type="match status" value="1"/>
</dbReference>
<dbReference type="OrthoDB" id="2363873at2759"/>
<name>A0A4Y7T130_COPMI</name>
<dbReference type="Gene3D" id="1.10.150.240">
    <property type="entry name" value="Putative phosphatase, domain 2"/>
    <property type="match status" value="1"/>
</dbReference>
<dbReference type="GO" id="GO:0019120">
    <property type="term" value="F:hydrolase activity, acting on acid halide bonds, in C-halide compounds"/>
    <property type="evidence" value="ECO:0007669"/>
    <property type="project" value="InterPro"/>
</dbReference>
<dbReference type="NCBIfam" id="TIGR01428">
    <property type="entry name" value="HAD_type_II"/>
    <property type="match status" value="1"/>
</dbReference>
<dbReference type="InterPro" id="IPR023198">
    <property type="entry name" value="PGP-like_dom2"/>
</dbReference>
<dbReference type="Proteomes" id="UP000298030">
    <property type="component" value="Unassembled WGS sequence"/>
</dbReference>
<dbReference type="InterPro" id="IPR006439">
    <property type="entry name" value="HAD-SF_hydro_IA"/>
</dbReference>
<dbReference type="InterPro" id="IPR051540">
    <property type="entry name" value="S-2-haloacid_dehalogenase"/>
</dbReference>
<protein>
    <submittedName>
        <fullName evidence="3">Haloacid dehalogenase</fullName>
    </submittedName>
</protein>
<keyword evidence="4" id="KW-1185">Reference proteome</keyword>
<organism evidence="3 4">
    <name type="scientific">Coprinellus micaceus</name>
    <name type="common">Glistening ink-cap mushroom</name>
    <name type="synonym">Coprinus micaceus</name>
    <dbReference type="NCBI Taxonomy" id="71717"/>
    <lineage>
        <taxon>Eukaryota</taxon>
        <taxon>Fungi</taxon>
        <taxon>Dikarya</taxon>
        <taxon>Basidiomycota</taxon>
        <taxon>Agaricomycotina</taxon>
        <taxon>Agaricomycetes</taxon>
        <taxon>Agaricomycetidae</taxon>
        <taxon>Agaricales</taxon>
        <taxon>Agaricineae</taxon>
        <taxon>Psathyrellaceae</taxon>
        <taxon>Coprinellus</taxon>
    </lineage>
</organism>
<dbReference type="InterPro" id="IPR023214">
    <property type="entry name" value="HAD_sf"/>
</dbReference>
<keyword evidence="2" id="KW-0378">Hydrolase</keyword>
<dbReference type="Gene3D" id="3.40.50.1000">
    <property type="entry name" value="HAD superfamily/HAD-like"/>
    <property type="match status" value="1"/>
</dbReference>
<evidence type="ECO:0000256" key="1">
    <source>
        <dbReference type="ARBA" id="ARBA00008106"/>
    </source>
</evidence>
<proteinExistence type="inferred from homology"/>
<evidence type="ECO:0000313" key="4">
    <source>
        <dbReference type="Proteomes" id="UP000298030"/>
    </source>
</evidence>
<dbReference type="SUPFAM" id="SSF56784">
    <property type="entry name" value="HAD-like"/>
    <property type="match status" value="1"/>
</dbReference>
<evidence type="ECO:0000256" key="2">
    <source>
        <dbReference type="ARBA" id="ARBA00022801"/>
    </source>
</evidence>
<sequence>MKQVQALLFDVFGTVVDWRSSVEAELKELGAKHGIEADWPRFAQEWRTSYMNETRRIANGGEGPTNVDIMHREILDGLLASPEWSFIGPRWSEEERTEINLVWHRLKGWSDSTPGLRELKKKHIIASLSNGNIRLLVDMAKYADLPWDAVFSGELFQTYKPNPKAYLSAVHYLGVQPEEVAMVAAHIFDLRAAASLGLRTVYIPRPQEEADPNPENIKSKANGGEVDLVVSSLTELADILNR</sequence>
<dbReference type="PANTHER" id="PTHR43316">
    <property type="entry name" value="HYDROLASE, HALOACID DELAHOGENASE-RELATED"/>
    <property type="match status" value="1"/>
</dbReference>
<dbReference type="PRINTS" id="PR00413">
    <property type="entry name" value="HADHALOGNASE"/>
</dbReference>
<evidence type="ECO:0000313" key="3">
    <source>
        <dbReference type="EMBL" id="TEB27863.1"/>
    </source>
</evidence>
<dbReference type="CDD" id="cd02588">
    <property type="entry name" value="HAD_L2-DEX"/>
    <property type="match status" value="1"/>
</dbReference>
<dbReference type="SFLD" id="SFLDG01129">
    <property type="entry name" value="C1.5:_HAD__Beta-PGM__Phosphata"/>
    <property type="match status" value="1"/>
</dbReference>
<dbReference type="STRING" id="71717.A0A4Y7T130"/>
<gene>
    <name evidence="3" type="ORF">FA13DRAFT_1755933</name>
</gene>